<keyword evidence="2" id="KW-1185">Reference proteome</keyword>
<dbReference type="RefSeq" id="WP_188618855.1">
    <property type="nucleotide sequence ID" value="NZ_BMLG01000049.1"/>
</dbReference>
<gene>
    <name evidence="1" type="ORF">GCM10011351_32130</name>
</gene>
<reference evidence="1" key="2">
    <citation type="submission" date="2020-09" db="EMBL/GenBank/DDBJ databases">
        <authorList>
            <person name="Sun Q."/>
            <person name="Zhou Y."/>
        </authorList>
    </citation>
    <scope>NUCLEOTIDE SEQUENCE</scope>
    <source>
        <strain evidence="1">CGMCC 1.6333</strain>
    </source>
</reference>
<accession>A0A917WZM2</accession>
<dbReference type="EMBL" id="BMLG01000049">
    <property type="protein sequence ID" value="GGM43708.1"/>
    <property type="molecule type" value="Genomic_DNA"/>
</dbReference>
<sequence length="60" mass="6995">MNLEFRGHCPECGKNKTFTWVCVLDQVYVQEENVTYIDHVYTCECGARVVEQEEAEHKNA</sequence>
<dbReference type="AlphaFoldDB" id="A0A917WZM2"/>
<reference evidence="1" key="1">
    <citation type="journal article" date="2014" name="Int. J. Syst. Evol. Microbiol.">
        <title>Complete genome sequence of Corynebacterium casei LMG S-19264T (=DSM 44701T), isolated from a smear-ripened cheese.</title>
        <authorList>
            <consortium name="US DOE Joint Genome Institute (JGI-PGF)"/>
            <person name="Walter F."/>
            <person name="Albersmeier A."/>
            <person name="Kalinowski J."/>
            <person name="Ruckert C."/>
        </authorList>
    </citation>
    <scope>NUCLEOTIDE SEQUENCE</scope>
    <source>
        <strain evidence="1">CGMCC 1.6333</strain>
    </source>
</reference>
<evidence type="ECO:0000313" key="1">
    <source>
        <dbReference type="EMBL" id="GGM43708.1"/>
    </source>
</evidence>
<evidence type="ECO:0000313" key="2">
    <source>
        <dbReference type="Proteomes" id="UP000618460"/>
    </source>
</evidence>
<dbReference type="Proteomes" id="UP000618460">
    <property type="component" value="Unassembled WGS sequence"/>
</dbReference>
<protein>
    <submittedName>
        <fullName evidence="1">Uncharacterized protein</fullName>
    </submittedName>
</protein>
<name>A0A917WZM2_9BACI</name>
<proteinExistence type="predicted"/>
<organism evidence="1 2">
    <name type="scientific">Paraliobacillus quinghaiensis</name>
    <dbReference type="NCBI Taxonomy" id="470815"/>
    <lineage>
        <taxon>Bacteria</taxon>
        <taxon>Bacillati</taxon>
        <taxon>Bacillota</taxon>
        <taxon>Bacilli</taxon>
        <taxon>Bacillales</taxon>
        <taxon>Bacillaceae</taxon>
        <taxon>Paraliobacillus</taxon>
    </lineage>
</organism>
<comment type="caution">
    <text evidence="1">The sequence shown here is derived from an EMBL/GenBank/DDBJ whole genome shotgun (WGS) entry which is preliminary data.</text>
</comment>